<protein>
    <submittedName>
        <fullName evidence="4">Sulfatase</fullName>
    </submittedName>
</protein>
<dbReference type="GO" id="GO:0008484">
    <property type="term" value="F:sulfuric ester hydrolase activity"/>
    <property type="evidence" value="ECO:0007669"/>
    <property type="project" value="TreeGrafter"/>
</dbReference>
<dbReference type="GO" id="GO:0005737">
    <property type="term" value="C:cytoplasm"/>
    <property type="evidence" value="ECO:0007669"/>
    <property type="project" value="TreeGrafter"/>
</dbReference>
<gene>
    <name evidence="4" type="ORF">GCM10011585_17010</name>
</gene>
<evidence type="ECO:0000259" key="3">
    <source>
        <dbReference type="Pfam" id="PF00884"/>
    </source>
</evidence>
<dbReference type="RefSeq" id="WP_188553728.1">
    <property type="nucleotide sequence ID" value="NZ_BMGT01000002.1"/>
</dbReference>
<dbReference type="Proteomes" id="UP000647241">
    <property type="component" value="Unassembled WGS sequence"/>
</dbReference>
<dbReference type="Pfam" id="PF00884">
    <property type="entry name" value="Sulfatase"/>
    <property type="match status" value="1"/>
</dbReference>
<feature type="domain" description="Sulfatase N-terminal" evidence="3">
    <location>
        <begin position="2"/>
        <end position="334"/>
    </location>
</feature>
<evidence type="ECO:0000256" key="1">
    <source>
        <dbReference type="ARBA" id="ARBA00022723"/>
    </source>
</evidence>
<dbReference type="GO" id="GO:0046872">
    <property type="term" value="F:metal ion binding"/>
    <property type="evidence" value="ECO:0007669"/>
    <property type="project" value="UniProtKB-KW"/>
</dbReference>
<organism evidence="4 5">
    <name type="scientific">Edaphobacter dinghuensis</name>
    <dbReference type="NCBI Taxonomy" id="1560005"/>
    <lineage>
        <taxon>Bacteria</taxon>
        <taxon>Pseudomonadati</taxon>
        <taxon>Acidobacteriota</taxon>
        <taxon>Terriglobia</taxon>
        <taxon>Terriglobales</taxon>
        <taxon>Acidobacteriaceae</taxon>
        <taxon>Edaphobacter</taxon>
    </lineage>
</organism>
<reference evidence="4" key="2">
    <citation type="submission" date="2020-09" db="EMBL/GenBank/DDBJ databases">
        <authorList>
            <person name="Sun Q."/>
            <person name="Zhou Y."/>
        </authorList>
    </citation>
    <scope>NUCLEOTIDE SEQUENCE</scope>
    <source>
        <strain evidence="4">CGMCC 1.12997</strain>
    </source>
</reference>
<sequence length="485" mass="55285">MNILLIVCDALRGGLGKRAGGPDVCPTLDRMADCGASFNHAYCTIPLCVSSRISMLTGRWPDAHRVRMNLDARDAVFTQDIYQVAKARGYRTGLSGKNHTYLTASDTDFWREYGHEGAIGRRGSLEDQKFDRWIRTLDMGVAQKETPFPIESQISHRIVSDAIDFLKQEDGRPFFLQVSFPEPHGPSQLPKPYWNMFLPETMHQPNPGPEAAQRMGYRMQWLHRLEYDTAFYTDETWRRYISNYFGAIRMVDDQIARLFDFLRGNNLNKNTLIVFLADHGDYMMEYGLGRKGVGVYDALTHIPMIWAGPGVRQMSTPVFVSMADVMPTFCEAIGADIPTGVQGRSLWKLLRGQSVPAETFRSVYTSTGFGGLYYDAADNVPLSIAEDINDPNRWDTLNKVTQSGNQKMVGMGDWKLTLDMMGYGQLFHMTTDPHEQVNLLGNTRYAKVQRELMQELVRWMMRVEDTLTPDLQYPKHHTPRMTQTD</sequence>
<dbReference type="SUPFAM" id="SSF53649">
    <property type="entry name" value="Alkaline phosphatase-like"/>
    <property type="match status" value="1"/>
</dbReference>
<dbReference type="Gene3D" id="3.40.720.10">
    <property type="entry name" value="Alkaline Phosphatase, subunit A"/>
    <property type="match status" value="1"/>
</dbReference>
<dbReference type="EMBL" id="BMGT01000002">
    <property type="protein sequence ID" value="GGG74862.1"/>
    <property type="molecule type" value="Genomic_DNA"/>
</dbReference>
<proteinExistence type="predicted"/>
<keyword evidence="1" id="KW-0479">Metal-binding</keyword>
<dbReference type="InterPro" id="IPR017850">
    <property type="entry name" value="Alkaline_phosphatase_core_sf"/>
</dbReference>
<dbReference type="PANTHER" id="PTHR45953:SF1">
    <property type="entry name" value="IDURONATE 2-SULFATASE"/>
    <property type="match status" value="1"/>
</dbReference>
<evidence type="ECO:0000313" key="5">
    <source>
        <dbReference type="Proteomes" id="UP000647241"/>
    </source>
</evidence>
<dbReference type="InterPro" id="IPR000917">
    <property type="entry name" value="Sulfatase_N"/>
</dbReference>
<keyword evidence="2" id="KW-0378">Hydrolase</keyword>
<accession>A0A917HCI4</accession>
<dbReference type="PANTHER" id="PTHR45953">
    <property type="entry name" value="IDURONATE 2-SULFATASE"/>
    <property type="match status" value="1"/>
</dbReference>
<dbReference type="AlphaFoldDB" id="A0A917HCI4"/>
<comment type="caution">
    <text evidence="4">The sequence shown here is derived from an EMBL/GenBank/DDBJ whole genome shotgun (WGS) entry which is preliminary data.</text>
</comment>
<reference evidence="4" key="1">
    <citation type="journal article" date="2014" name="Int. J. Syst. Evol. Microbiol.">
        <title>Complete genome sequence of Corynebacterium casei LMG S-19264T (=DSM 44701T), isolated from a smear-ripened cheese.</title>
        <authorList>
            <consortium name="US DOE Joint Genome Institute (JGI-PGF)"/>
            <person name="Walter F."/>
            <person name="Albersmeier A."/>
            <person name="Kalinowski J."/>
            <person name="Ruckert C."/>
        </authorList>
    </citation>
    <scope>NUCLEOTIDE SEQUENCE</scope>
    <source>
        <strain evidence="4">CGMCC 1.12997</strain>
    </source>
</reference>
<keyword evidence="5" id="KW-1185">Reference proteome</keyword>
<evidence type="ECO:0000256" key="2">
    <source>
        <dbReference type="ARBA" id="ARBA00022801"/>
    </source>
</evidence>
<name>A0A917HCI4_9BACT</name>
<evidence type="ECO:0000313" key="4">
    <source>
        <dbReference type="EMBL" id="GGG74862.1"/>
    </source>
</evidence>